<name>A0ABT9BQ47_9MICO</name>
<dbReference type="InterPro" id="IPR029058">
    <property type="entry name" value="AB_hydrolase_fold"/>
</dbReference>
<dbReference type="PANTHER" id="PTHR21661">
    <property type="entry name" value="EPOXIDE HYDROLASE 1-RELATED"/>
    <property type="match status" value="1"/>
</dbReference>
<dbReference type="EMBL" id="JAUQUB010000003">
    <property type="protein sequence ID" value="MDO7883153.1"/>
    <property type="molecule type" value="Genomic_DNA"/>
</dbReference>
<dbReference type="Pfam" id="PF06441">
    <property type="entry name" value="EHN"/>
    <property type="match status" value="1"/>
</dbReference>
<dbReference type="InterPro" id="IPR000639">
    <property type="entry name" value="Epox_hydrolase-like"/>
</dbReference>
<keyword evidence="2" id="KW-0058">Aromatic hydrocarbons catabolism</keyword>
<evidence type="ECO:0000256" key="3">
    <source>
        <dbReference type="ARBA" id="ARBA00022801"/>
    </source>
</evidence>
<sequence>MSAPVVGTAIPWTPGWAPEAVDDLRARLRSTRRALSSFGHAWSEGTDPSYLTGLLAYWADGFDFAQGEAEVARHPWFEADVACGAQSPLRLRFIHLRGAERTGGRAPLPLLLCHGWPDSAWRYQDVIDQLADPASHGGDPDESFDVVVPDMPGYGFSPAPGQVIDSIGVAHAFAALMRDLGYERYAVAGGDIGSSVARFIALEHPADVVAVHRMDAGIPVFAGEPATLSAEERAFLDAAAAWAAREGAYAAMHRTKPATIAAALSDSPAGLAAWTVEKLHAWSDSSHGPVGGFTRDAILSLLTTVWTENSTGPSMRMYRANAAIPADQHSRRVEVPSGFSFFPADLLTPPRAWLERIANVTSVSYPGSGGHFAPREAPEVYAQELRAFFRSSW</sequence>
<accession>A0ABT9BQ47</accession>
<dbReference type="InterPro" id="IPR010497">
    <property type="entry name" value="Epoxide_hydro_N"/>
</dbReference>
<dbReference type="PIRSF" id="PIRSF001112">
    <property type="entry name" value="Epoxide_hydrolase"/>
    <property type="match status" value="1"/>
</dbReference>
<comment type="similarity">
    <text evidence="1">Belongs to the peptidase S33 family.</text>
</comment>
<reference evidence="5 6" key="1">
    <citation type="submission" date="2023-07" db="EMBL/GenBank/DDBJ databases">
        <title>Protaetiibacter sp. nov WY-16 isolated from soil.</title>
        <authorList>
            <person name="Liu B."/>
            <person name="Wan Y."/>
        </authorList>
    </citation>
    <scope>NUCLEOTIDE SEQUENCE [LARGE SCALE GENOMIC DNA]</scope>
    <source>
        <strain evidence="5 6">WY-16</strain>
    </source>
</reference>
<dbReference type="RefSeq" id="WP_305003583.1">
    <property type="nucleotide sequence ID" value="NZ_JAUQUB010000003.1"/>
</dbReference>
<keyword evidence="6" id="KW-1185">Reference proteome</keyword>
<comment type="caution">
    <text evidence="5">The sequence shown here is derived from an EMBL/GenBank/DDBJ whole genome shotgun (WGS) entry which is preliminary data.</text>
</comment>
<evidence type="ECO:0000313" key="6">
    <source>
        <dbReference type="Proteomes" id="UP001241072"/>
    </source>
</evidence>
<feature type="domain" description="Epoxide hydrolase N-terminal" evidence="4">
    <location>
        <begin position="17"/>
        <end position="122"/>
    </location>
</feature>
<evidence type="ECO:0000256" key="1">
    <source>
        <dbReference type="ARBA" id="ARBA00010088"/>
    </source>
</evidence>
<dbReference type="PRINTS" id="PR00412">
    <property type="entry name" value="EPOXHYDRLASE"/>
</dbReference>
<dbReference type="GO" id="GO:0016787">
    <property type="term" value="F:hydrolase activity"/>
    <property type="evidence" value="ECO:0007669"/>
    <property type="project" value="UniProtKB-KW"/>
</dbReference>
<proteinExistence type="inferred from homology"/>
<dbReference type="InterPro" id="IPR016292">
    <property type="entry name" value="Epoxide_hydrolase"/>
</dbReference>
<dbReference type="SUPFAM" id="SSF53474">
    <property type="entry name" value="alpha/beta-Hydrolases"/>
    <property type="match status" value="1"/>
</dbReference>
<dbReference type="Proteomes" id="UP001241072">
    <property type="component" value="Unassembled WGS sequence"/>
</dbReference>
<gene>
    <name evidence="5" type="ORF">Q5716_13020</name>
</gene>
<keyword evidence="3 5" id="KW-0378">Hydrolase</keyword>
<protein>
    <submittedName>
        <fullName evidence="5">Epoxide hydrolase</fullName>
    </submittedName>
</protein>
<dbReference type="Gene3D" id="3.40.50.1820">
    <property type="entry name" value="alpha/beta hydrolase"/>
    <property type="match status" value="1"/>
</dbReference>
<evidence type="ECO:0000313" key="5">
    <source>
        <dbReference type="EMBL" id="MDO7883153.1"/>
    </source>
</evidence>
<evidence type="ECO:0000259" key="4">
    <source>
        <dbReference type="Pfam" id="PF06441"/>
    </source>
</evidence>
<evidence type="ECO:0000256" key="2">
    <source>
        <dbReference type="ARBA" id="ARBA00022797"/>
    </source>
</evidence>
<organism evidence="5 6">
    <name type="scientific">Antiquaquibacter soli</name>
    <dbReference type="NCBI Taxonomy" id="3064523"/>
    <lineage>
        <taxon>Bacteria</taxon>
        <taxon>Bacillati</taxon>
        <taxon>Actinomycetota</taxon>
        <taxon>Actinomycetes</taxon>
        <taxon>Micrococcales</taxon>
        <taxon>Microbacteriaceae</taxon>
        <taxon>Antiquaquibacter</taxon>
    </lineage>
</organism>
<dbReference type="PANTHER" id="PTHR21661:SF35">
    <property type="entry name" value="EPOXIDE HYDROLASE"/>
    <property type="match status" value="1"/>
</dbReference>